<organism evidence="2">
    <name type="scientific">Callorhinchus milii</name>
    <name type="common">Ghost shark</name>
    <dbReference type="NCBI Taxonomy" id="7868"/>
    <lineage>
        <taxon>Eukaryota</taxon>
        <taxon>Metazoa</taxon>
        <taxon>Chordata</taxon>
        <taxon>Craniata</taxon>
        <taxon>Vertebrata</taxon>
        <taxon>Chondrichthyes</taxon>
        <taxon>Holocephali</taxon>
        <taxon>Chimaeriformes</taxon>
        <taxon>Callorhinchidae</taxon>
        <taxon>Callorhinchus</taxon>
    </lineage>
</organism>
<dbReference type="Gene3D" id="3.40.220.10">
    <property type="entry name" value="Leucine Aminopeptidase, subunit E, domain 1"/>
    <property type="match status" value="1"/>
</dbReference>
<name>V9KT55_CALMI</name>
<dbReference type="AlphaFoldDB" id="V9KT55"/>
<evidence type="ECO:0000259" key="1">
    <source>
        <dbReference type="PROSITE" id="PS51154"/>
    </source>
</evidence>
<dbReference type="Pfam" id="PF01661">
    <property type="entry name" value="Macro"/>
    <property type="match status" value="1"/>
</dbReference>
<dbReference type="InterPro" id="IPR050892">
    <property type="entry name" value="ADP-ribose_metab_enzymes"/>
</dbReference>
<dbReference type="PROSITE" id="PS51154">
    <property type="entry name" value="MACRO"/>
    <property type="match status" value="1"/>
</dbReference>
<dbReference type="GO" id="GO:0140291">
    <property type="term" value="P:peptidyl-glutamate ADP-deribosylation"/>
    <property type="evidence" value="ECO:0007669"/>
    <property type="project" value="TreeGrafter"/>
</dbReference>
<dbReference type="SUPFAM" id="SSF52949">
    <property type="entry name" value="Macro domain-like"/>
    <property type="match status" value="1"/>
</dbReference>
<dbReference type="PANTHER" id="PTHR12521:SF0">
    <property type="entry name" value="ADP-RIBOSE GLYCOHYDROLASE OARD1"/>
    <property type="match status" value="1"/>
</dbReference>
<dbReference type="SMART" id="SM00506">
    <property type="entry name" value="A1pp"/>
    <property type="match status" value="1"/>
</dbReference>
<reference evidence="2" key="1">
    <citation type="journal article" date="2014" name="Nature">
        <title>Elephant shark genome provides unique insights into gnathostome evolution.</title>
        <authorList>
            <consortium name="International Elephant Shark Genome Sequencing Consortium"/>
            <person name="Venkatesh B."/>
            <person name="Lee A.P."/>
            <person name="Ravi V."/>
            <person name="Maurya A.K."/>
            <person name="Lian M.M."/>
            <person name="Swann J.B."/>
            <person name="Ohta Y."/>
            <person name="Flajnik M.F."/>
            <person name="Sutoh Y."/>
            <person name="Kasahara M."/>
            <person name="Hoon S."/>
            <person name="Gangu V."/>
            <person name="Roy S.W."/>
            <person name="Irimia M."/>
            <person name="Korzh V."/>
            <person name="Kondrychyn I."/>
            <person name="Lim Z.W."/>
            <person name="Tay B.H."/>
            <person name="Tohari S."/>
            <person name="Kong K.W."/>
            <person name="Ho S."/>
            <person name="Lorente-Galdos B."/>
            <person name="Quilez J."/>
            <person name="Marques-Bonet T."/>
            <person name="Raney B.J."/>
            <person name="Ingham P.W."/>
            <person name="Tay A."/>
            <person name="Hillier L.W."/>
            <person name="Minx P."/>
            <person name="Boehm T."/>
            <person name="Wilson R.K."/>
            <person name="Brenner S."/>
            <person name="Warren W.C."/>
        </authorList>
    </citation>
    <scope>NUCLEOTIDE SEQUENCE</scope>
    <source>
        <tissue evidence="2">Intestine</tissue>
    </source>
</reference>
<proteinExistence type="evidence at transcript level"/>
<protein>
    <submittedName>
        <fullName evidence="2">O-acetyl-ADP-ribose deacetylase-like protein</fullName>
    </submittedName>
</protein>
<dbReference type="EMBL" id="JW869065">
    <property type="protein sequence ID" value="AFP01583.1"/>
    <property type="molecule type" value="mRNA"/>
</dbReference>
<feature type="domain" description="Macro" evidence="1">
    <location>
        <begin position="10"/>
        <end position="166"/>
    </location>
</feature>
<dbReference type="InterPro" id="IPR002589">
    <property type="entry name" value="Macro_dom"/>
</dbReference>
<sequence length="166" mass="18307">MSISADTPREASPEKGGTRGFAIHYVTGSLFECPAGESLAHCISQDCRMGAGIAALFRKRFGSIEELQEQKKTPGEVAVLQKNNRYIYYLITKEKASYKPTYSSLRGSLIAMKTHSLANGVTRISMPRIGCGLDKLSWDKVATIIQEVFCNTDICISVYTLRACRT</sequence>
<dbReference type="PANTHER" id="PTHR12521">
    <property type="entry name" value="PROTEIN C6ORF130"/>
    <property type="match status" value="1"/>
</dbReference>
<evidence type="ECO:0000313" key="2">
    <source>
        <dbReference type="EMBL" id="AFP01583.1"/>
    </source>
</evidence>
<dbReference type="InterPro" id="IPR043472">
    <property type="entry name" value="Macro_dom-like"/>
</dbReference>
<dbReference type="CDD" id="cd02901">
    <property type="entry name" value="Macro_Poa1p-like"/>
    <property type="match status" value="1"/>
</dbReference>
<accession>V9KT55</accession>